<organism evidence="6 7">
    <name type="scientific">Polaribacter cellanae</name>
    <dbReference type="NCBI Taxonomy" id="2818493"/>
    <lineage>
        <taxon>Bacteria</taxon>
        <taxon>Pseudomonadati</taxon>
        <taxon>Bacteroidota</taxon>
        <taxon>Flavobacteriia</taxon>
        <taxon>Flavobacteriales</taxon>
        <taxon>Flavobacteriaceae</taxon>
    </lineage>
</organism>
<keyword evidence="3 4" id="KW-0413">Isomerase</keyword>
<dbReference type="Pfam" id="PF00254">
    <property type="entry name" value="FKBP_C"/>
    <property type="match status" value="1"/>
</dbReference>
<gene>
    <name evidence="6" type="primary">gldI</name>
    <name evidence="6" type="ORF">J3359_05210</name>
</gene>
<dbReference type="RefSeq" id="WP_208079679.1">
    <property type="nucleotide sequence ID" value="NZ_CP071869.1"/>
</dbReference>
<dbReference type="PROSITE" id="PS51257">
    <property type="entry name" value="PROKAR_LIPOPROTEIN"/>
    <property type="match status" value="1"/>
</dbReference>
<protein>
    <recommendedName>
        <fullName evidence="4">Peptidyl-prolyl cis-trans isomerase</fullName>
        <ecNumber evidence="4">5.2.1.8</ecNumber>
    </recommendedName>
</protein>
<proteinExistence type="inferred from homology"/>
<dbReference type="InterPro" id="IPR001179">
    <property type="entry name" value="PPIase_FKBP_dom"/>
</dbReference>
<feature type="domain" description="PPIase FKBP-type" evidence="5">
    <location>
        <begin position="89"/>
        <end position="176"/>
    </location>
</feature>
<dbReference type="InterPro" id="IPR019869">
    <property type="entry name" value="Motility-assoc_PPIase_GldI"/>
</dbReference>
<dbReference type="GO" id="GO:0003755">
    <property type="term" value="F:peptidyl-prolyl cis-trans isomerase activity"/>
    <property type="evidence" value="ECO:0007669"/>
    <property type="project" value="UniProtKB-UniRule"/>
</dbReference>
<dbReference type="EMBL" id="CP071869">
    <property type="protein sequence ID" value="QTE23677.1"/>
    <property type="molecule type" value="Genomic_DNA"/>
</dbReference>
<evidence type="ECO:0000313" key="7">
    <source>
        <dbReference type="Proteomes" id="UP000663920"/>
    </source>
</evidence>
<evidence type="ECO:0000256" key="1">
    <source>
        <dbReference type="ARBA" id="ARBA00000971"/>
    </source>
</evidence>
<evidence type="ECO:0000313" key="6">
    <source>
        <dbReference type="EMBL" id="QTE23677.1"/>
    </source>
</evidence>
<dbReference type="PROSITE" id="PS50059">
    <property type="entry name" value="FKBP_PPIASE"/>
    <property type="match status" value="1"/>
</dbReference>
<comment type="similarity">
    <text evidence="4">Belongs to the FKBP-type PPIase family.</text>
</comment>
<comment type="catalytic activity">
    <reaction evidence="1 3 4">
        <text>[protein]-peptidylproline (omega=180) = [protein]-peptidylproline (omega=0)</text>
        <dbReference type="Rhea" id="RHEA:16237"/>
        <dbReference type="Rhea" id="RHEA-COMP:10747"/>
        <dbReference type="Rhea" id="RHEA-COMP:10748"/>
        <dbReference type="ChEBI" id="CHEBI:83833"/>
        <dbReference type="ChEBI" id="CHEBI:83834"/>
        <dbReference type="EC" id="5.2.1.8"/>
    </reaction>
</comment>
<dbReference type="KEGG" id="pcea:J3359_05210"/>
<reference evidence="6 7" key="1">
    <citation type="submission" date="2021-03" db="EMBL/GenBank/DDBJ databases">
        <title>Complete genome of Polaribacter_sp.SM13.</title>
        <authorList>
            <person name="Jeong S.W."/>
            <person name="Bae J.W."/>
        </authorList>
    </citation>
    <scope>NUCLEOTIDE SEQUENCE [LARGE SCALE GENOMIC DNA]</scope>
    <source>
        <strain evidence="6 7">SM13</strain>
    </source>
</reference>
<dbReference type="Gene3D" id="3.10.50.40">
    <property type="match status" value="1"/>
</dbReference>
<evidence type="ECO:0000259" key="5">
    <source>
        <dbReference type="PROSITE" id="PS50059"/>
    </source>
</evidence>
<dbReference type="EC" id="5.2.1.8" evidence="4"/>
<accession>A0A975CR28</accession>
<evidence type="ECO:0000256" key="4">
    <source>
        <dbReference type="RuleBase" id="RU003915"/>
    </source>
</evidence>
<dbReference type="NCBIfam" id="TIGR03516">
    <property type="entry name" value="ppisom_GldI"/>
    <property type="match status" value="1"/>
</dbReference>
<keyword evidence="2 3" id="KW-0697">Rotamase</keyword>
<evidence type="ECO:0000256" key="2">
    <source>
        <dbReference type="ARBA" id="ARBA00023110"/>
    </source>
</evidence>
<dbReference type="SUPFAM" id="SSF54534">
    <property type="entry name" value="FKBP-like"/>
    <property type="match status" value="1"/>
</dbReference>
<dbReference type="Proteomes" id="UP000663920">
    <property type="component" value="Chromosome"/>
</dbReference>
<dbReference type="AlphaFoldDB" id="A0A975CR28"/>
<sequence>MKIKMLLFCGIILVGCSKSTPRKPINPKPSTTIFQKAIEESKQLNKVEEEKIEQLIEKDSINKYTNSLNGFWYTYITKIEANTATPKAGDIAVIAYDIRDLNDSIIYSKEELGIKNYSVDKEDFISGIQKGIKLMKIGETITFVLPSYNAFGISGDGNKIGINKSIKSTVTLLDIK</sequence>
<name>A0A975CR28_9FLAO</name>
<evidence type="ECO:0000256" key="3">
    <source>
        <dbReference type="PROSITE-ProRule" id="PRU00277"/>
    </source>
</evidence>
<keyword evidence="7" id="KW-1185">Reference proteome</keyword>
<dbReference type="InterPro" id="IPR046357">
    <property type="entry name" value="PPIase_dom_sf"/>
</dbReference>